<protein>
    <submittedName>
        <fullName evidence="2">Uncharacterized protein</fullName>
    </submittedName>
</protein>
<reference evidence="3" key="1">
    <citation type="submission" date="2016-10" db="EMBL/GenBank/DDBJ databases">
        <authorList>
            <person name="Varghese N."/>
            <person name="Submissions S."/>
        </authorList>
    </citation>
    <scope>NUCLEOTIDE SEQUENCE [LARGE SCALE GENOMIC DNA]</scope>
    <source>
        <strain evidence="3">DSM 45413</strain>
    </source>
</reference>
<sequence length="184" mass="18400">MNIGSRRVLVGLGVVVVVAAAAVAVTAPWDDDTKPAGTSSSSGTPTTTSPEASDPAATPSSGSASSSTTSATTDPAAESPAFDDEETPDAAVVVTYREFDPTTDAVNVGAYVAGVLEIGGECLLELSDGTSTRQASVDAEPDARTTTCGELTLAAMTPGTWSGEVVYRSPDGDEISADVTVVVP</sequence>
<gene>
    <name evidence="2" type="ORF">SAMN05660991_01344</name>
</gene>
<dbReference type="AlphaFoldDB" id="A0A1H8RU72"/>
<keyword evidence="3" id="KW-1185">Reference proteome</keyword>
<evidence type="ECO:0000256" key="1">
    <source>
        <dbReference type="SAM" id="MobiDB-lite"/>
    </source>
</evidence>
<evidence type="ECO:0000313" key="2">
    <source>
        <dbReference type="EMBL" id="SEO70021.1"/>
    </source>
</evidence>
<proteinExistence type="predicted"/>
<dbReference type="EMBL" id="FOEE01000003">
    <property type="protein sequence ID" value="SEO70021.1"/>
    <property type="molecule type" value="Genomic_DNA"/>
</dbReference>
<feature type="compositionally biased region" description="Low complexity" evidence="1">
    <location>
        <begin position="37"/>
        <end position="80"/>
    </location>
</feature>
<feature type="region of interest" description="Disordered" evidence="1">
    <location>
        <begin position="29"/>
        <end position="89"/>
    </location>
</feature>
<dbReference type="STRING" id="673521.SAMN05660991_01344"/>
<evidence type="ECO:0000313" key="3">
    <source>
        <dbReference type="Proteomes" id="UP000198960"/>
    </source>
</evidence>
<organism evidence="2 3">
    <name type="scientific">Trujillonella endophytica</name>
    <dbReference type="NCBI Taxonomy" id="673521"/>
    <lineage>
        <taxon>Bacteria</taxon>
        <taxon>Bacillati</taxon>
        <taxon>Actinomycetota</taxon>
        <taxon>Actinomycetes</taxon>
        <taxon>Geodermatophilales</taxon>
        <taxon>Geodermatophilaceae</taxon>
        <taxon>Trujillonella</taxon>
    </lineage>
</organism>
<dbReference type="RefSeq" id="WP_091941387.1">
    <property type="nucleotide sequence ID" value="NZ_FOEE01000003.1"/>
</dbReference>
<dbReference type="Proteomes" id="UP000198960">
    <property type="component" value="Unassembled WGS sequence"/>
</dbReference>
<accession>A0A1H8RU72</accession>
<name>A0A1H8RU72_9ACTN</name>